<evidence type="ECO:0000256" key="9">
    <source>
        <dbReference type="ARBA" id="ARBA00022840"/>
    </source>
</evidence>
<dbReference type="GO" id="GO:0042393">
    <property type="term" value="F:histone binding"/>
    <property type="evidence" value="ECO:0007669"/>
    <property type="project" value="TreeGrafter"/>
</dbReference>
<dbReference type="FunFam" id="1.10.10.60:FF:000049">
    <property type="entry name" value="SWI/SNF-related matrix-associated actin-dependent regulator of chromatin subfamily A member"/>
    <property type="match status" value="1"/>
</dbReference>
<dbReference type="Gene3D" id="3.90.1150.10">
    <property type="entry name" value="Aspartate Aminotransferase, domain 1"/>
    <property type="match status" value="2"/>
</dbReference>
<evidence type="ECO:0000313" key="22">
    <source>
        <dbReference type="Proteomes" id="UP000092461"/>
    </source>
</evidence>
<dbReference type="GO" id="GO:0140658">
    <property type="term" value="F:ATP-dependent chromatin remodeler activity"/>
    <property type="evidence" value="ECO:0007669"/>
    <property type="project" value="TreeGrafter"/>
</dbReference>
<dbReference type="InterPro" id="IPR014001">
    <property type="entry name" value="Helicase_ATP-bd"/>
</dbReference>
<dbReference type="Gene3D" id="3.40.50.10810">
    <property type="entry name" value="Tandem AAA-ATPase domain"/>
    <property type="match status" value="1"/>
</dbReference>
<evidence type="ECO:0000256" key="8">
    <source>
        <dbReference type="ARBA" id="ARBA00022801"/>
    </source>
</evidence>
<dbReference type="SUPFAM" id="SSF53383">
    <property type="entry name" value="PLP-dependent transferases"/>
    <property type="match status" value="2"/>
</dbReference>
<dbReference type="CDD" id="cd17997">
    <property type="entry name" value="DEXHc_SMARCA1_SMARCA5"/>
    <property type="match status" value="1"/>
</dbReference>
<dbReference type="FunFam" id="3.40.50.300:FF:001923">
    <property type="entry name" value="DEAD/DEAH box helicase"/>
    <property type="match status" value="1"/>
</dbReference>
<comment type="pathway">
    <text evidence="2">Amino-acid degradation; L-phenylalanine degradation; acetoacetate and fumarate from L-phenylalanine: step 2/6.</text>
</comment>
<comment type="catalytic activity">
    <reaction evidence="16">
        <text>L-tyrosine + 2-oxoglutarate = 3-(4-hydroxyphenyl)pyruvate + L-glutamate</text>
        <dbReference type="Rhea" id="RHEA:15093"/>
        <dbReference type="ChEBI" id="CHEBI:16810"/>
        <dbReference type="ChEBI" id="CHEBI:29985"/>
        <dbReference type="ChEBI" id="CHEBI:36242"/>
        <dbReference type="ChEBI" id="CHEBI:58315"/>
        <dbReference type="EC" id="2.6.1.5"/>
    </reaction>
</comment>
<feature type="domain" description="Helicase ATP-binding" evidence="18">
    <location>
        <begin position="881"/>
        <end position="1046"/>
    </location>
</feature>
<dbReference type="Pfam" id="PF00271">
    <property type="entry name" value="Helicase_C"/>
    <property type="match status" value="1"/>
</dbReference>
<dbReference type="GO" id="GO:0005634">
    <property type="term" value="C:nucleus"/>
    <property type="evidence" value="ECO:0007669"/>
    <property type="project" value="UniProtKB-SubCell"/>
</dbReference>
<dbReference type="InterPro" id="IPR015194">
    <property type="entry name" value="ISWI_HAND-dom"/>
</dbReference>
<accession>A0A1B0CA55</accession>
<evidence type="ECO:0000256" key="15">
    <source>
        <dbReference type="ARBA" id="ARBA00031696"/>
    </source>
</evidence>
<organism evidence="21 22">
    <name type="scientific">Lutzomyia longipalpis</name>
    <name type="common">Sand fly</name>
    <dbReference type="NCBI Taxonomy" id="7200"/>
    <lineage>
        <taxon>Eukaryota</taxon>
        <taxon>Metazoa</taxon>
        <taxon>Ecdysozoa</taxon>
        <taxon>Arthropoda</taxon>
        <taxon>Hexapoda</taxon>
        <taxon>Insecta</taxon>
        <taxon>Pterygota</taxon>
        <taxon>Neoptera</taxon>
        <taxon>Endopterygota</taxon>
        <taxon>Diptera</taxon>
        <taxon>Nematocera</taxon>
        <taxon>Psychodoidea</taxon>
        <taxon>Psychodidae</taxon>
        <taxon>Lutzomyia</taxon>
        <taxon>Lutzomyia</taxon>
    </lineage>
</organism>
<keyword evidence="9" id="KW-0067">ATP-binding</keyword>
<dbReference type="InterPro" id="IPR015424">
    <property type="entry name" value="PyrdxlP-dep_Trfase"/>
</dbReference>
<dbReference type="InterPro" id="IPR009057">
    <property type="entry name" value="Homeodomain-like_sf"/>
</dbReference>
<evidence type="ECO:0000256" key="7">
    <source>
        <dbReference type="ARBA" id="ARBA00022741"/>
    </source>
</evidence>
<dbReference type="VEuPathDB" id="VectorBase:LLOJ000827"/>
<evidence type="ECO:0000256" key="3">
    <source>
        <dbReference type="ARBA" id="ARBA00007441"/>
    </source>
</evidence>
<keyword evidence="8" id="KW-0378">Hydrolase</keyword>
<dbReference type="GO" id="GO:0016887">
    <property type="term" value="F:ATP hydrolysis activity"/>
    <property type="evidence" value="ECO:0007669"/>
    <property type="project" value="TreeGrafter"/>
</dbReference>
<dbReference type="CDD" id="cd00167">
    <property type="entry name" value="SANT"/>
    <property type="match status" value="1"/>
</dbReference>
<dbReference type="PROSITE" id="PS51293">
    <property type="entry name" value="SANT"/>
    <property type="match status" value="1"/>
</dbReference>
<evidence type="ECO:0000256" key="17">
    <source>
        <dbReference type="SAM" id="MobiDB-lite"/>
    </source>
</evidence>
<dbReference type="GO" id="GO:0006559">
    <property type="term" value="P:L-phenylalanine catabolic process"/>
    <property type="evidence" value="ECO:0007669"/>
    <property type="project" value="UniProtKB-UniPathway"/>
</dbReference>
<keyword evidence="12" id="KW-0663">Pyridoxal phosphate</keyword>
<sequence length="1797" mass="205951">MSGVERKPVRTHWGICPTKFAMKTCNPLRTITEAMNIVPNPKKKLIPLSIGDPTVFGNLQACPEIQDAITEAAASGIHNGYKPTLGWNEAREAVAKYSSHQGDVKPEDVILCNGCSSAVDMIISVLVHPGQNILCARPGYSIYGTISAGFDIELRHYNLLADRNWEIDLEHLESLIDEKTAALVITNPSNPCGSVFSRSHIEKIIEIAERHFLPIIADEIYENIVFPGVEYTSVASLSKNVPILSCGGLSKRFLVPGWRLGWIIVHDRQGQLSEIRKGLTNLTGRLLGCNSLVQAALPAILNHTPQSFYDNLNRSLQKTAYTAYELLREIRGLNPVMPQGSMYMMVGIEMELFPSFDTEMDFVRALVEEQSVFCLPGECFKFPNYMRIVITVPVDIMREACLRILDNEANGVHGKKRREWRVEVSRRARQTYNPLRTIIEFMDIKPNPKKSLIPLSIGDPTVFGNLKACPEIQNAVIQAASDHSNNGYSQLIGSKAAREAIANHMNRAQHSITPDDVYIVNGCSGAVEMSIVALANPGQNILCPRPGYSIFQTVMQALDIEMRQYNLLPDQKWEADLKQMESLIDENTVAIVVINPSNPCGSVFSRSHLEEVIALAEKYFLPIIADEIYEHIVFPGKKFYSLAPLSKNVPVLQCGGVSKRYLAPGWRLGWIVINDRGGVLKDVKDGLAKLSGVPLCANTVIQGALPAILKNTPQSFYDEVNGKLHRTATVAFEMLSEIEGMKPVMPEGAMYMMNGSTSDTTSSKGKETDFDCKIETDRSKRFEYLLKQTEIFTHFMTNTGPKSSPLKIKAGRPKKPKEAKAEQPPVDVSDHRHRKTEQEEDEELLAEETKTPEIFRFESSPHYIKHGEMRDYQVRGLNWMISLYENGINGILADEMGLGKTLQTISLLGYLKHFRNNPGPHIVIVPKSTLQNWMNEFNQWCPSLRAVCLIGDQDTRNTFIREVLMPGEWDVCVTSYEMCIREKSVFKKFNWRYMVIDEAHRIKNEKSKLSEILREFKTANRLLLTGTPLQNNLHELWSLLNFLLPDVFNSADDFDSWFNTNQCLGDDSLVSRLHAVLKPFLLRRLKSDVEKRLKPKKELKIFVGLSKMQREWYTKVLMKDIDIVNGAGKIEKMRLQNILMQLRKCTNHPYLFDGAEPGPPYTTDEHLVNNCGKLTIMDKLLPRLQEQGSRVLIFSQMTRMLDILEDYCLWRGYQYCRLDGQTPHEDRNRQIQEYNAKNSSKFIFMLSTRAGMDLQAMDRAHRIGQRSRCVSSVFITENTVEEKIVERAEVKLRLDKLVIQQGRLVDNKSSQLNKDEMLNMIRFGANHVFASKDSEITDEDIDTILERGEAKTNEQKEKLEQLGESSLRNFTMDTGTESSVYQFEGEDYREKQKAMTMGNWIEPQNESVKQIMLSMRTSPIVQDFQFFPPRLFEILDQEIYYFRKTLNYKVPKNQELGPDAAKVQREEQRKIDDAEPLTEEEVVEKESLLTQGFTNWTKRDFNQFIKANEKYGRDDIDNIAKDVEGKTPEEVVEYSAVFWERCHELQDIERIMAQIERGEAKIQRRASIKKALDGKMSRYRAPFHQLRISYGNNKGKNYTEEEDRFLVCMLHKLGFDKENVYEELRFAVRSAPQFRFDWFLKSRTASELQRRCNTLITLIERENQELEEKERLEKKKKSNKGGNSSQSSSGQQKSGQKRKSDRTVNGHIFRGKDRLVKRVSKRAMERLRVEYDLMEQNMLYLRHPYLTIEESAGHTKELGKNDAKMAKWQDYALELKRKPHITIEERLKCLKIKDAWD</sequence>
<dbReference type="InterPro" id="IPR016576">
    <property type="entry name" value="Ribosomal_mL63"/>
</dbReference>
<comment type="similarity">
    <text evidence="4">Belongs to the SNF2/RAD54 helicase family. ISWI subfamily.</text>
</comment>
<dbReference type="PANTHER" id="PTHR45623:SF49">
    <property type="entry name" value="SWI_SNF-RELATED MATRIX-ASSOCIATED ACTIN-DEPENDENT REGULATOR OF CHROMATIN SUBFAMILY A MEMBER 5"/>
    <property type="match status" value="1"/>
</dbReference>
<evidence type="ECO:0000256" key="11">
    <source>
        <dbReference type="ARBA" id="ARBA00022878"/>
    </source>
</evidence>
<keyword evidence="13" id="KW-0585">Phenylalanine catabolism</keyword>
<dbReference type="InterPro" id="IPR036306">
    <property type="entry name" value="ISWI_HAND-dom_sf"/>
</dbReference>
<protein>
    <recommendedName>
        <fullName evidence="6">Tyrosine aminotransferase</fullName>
        <ecNumber evidence="5">2.6.1.5</ecNumber>
    </recommendedName>
    <alternativeName>
        <fullName evidence="15">L-tyrosine:2-oxoglutarate aminotransferase</fullName>
    </alternativeName>
</protein>
<dbReference type="InterPro" id="IPR001650">
    <property type="entry name" value="Helicase_C-like"/>
</dbReference>
<dbReference type="InterPro" id="IPR015422">
    <property type="entry name" value="PyrdxlP-dep_Trfase_small"/>
</dbReference>
<dbReference type="Gene3D" id="3.40.640.10">
    <property type="entry name" value="Type I PLP-dependent aspartate aminotransferase-like (Major domain)"/>
    <property type="match status" value="2"/>
</dbReference>
<dbReference type="NCBIfam" id="TIGR01264">
    <property type="entry name" value="tyr_amTase_E"/>
    <property type="match status" value="1"/>
</dbReference>
<feature type="domain" description="Helicase C-terminal" evidence="19">
    <location>
        <begin position="1176"/>
        <end position="1337"/>
    </location>
</feature>
<evidence type="ECO:0000256" key="4">
    <source>
        <dbReference type="ARBA" id="ARBA00009687"/>
    </source>
</evidence>
<evidence type="ECO:0000313" key="21">
    <source>
        <dbReference type="EnsemblMetazoa" id="LLOJ000827-PA"/>
    </source>
</evidence>
<dbReference type="InterPro" id="IPR015421">
    <property type="entry name" value="PyrdxlP-dep_Trfase_major"/>
</dbReference>
<evidence type="ECO:0000256" key="12">
    <source>
        <dbReference type="ARBA" id="ARBA00022898"/>
    </source>
</evidence>
<dbReference type="FunFam" id="1.10.10.60:FF:000022">
    <property type="entry name" value="ISWI chromatin-remodeling complex ATPase CHR11 isoform A"/>
    <property type="match status" value="1"/>
</dbReference>
<dbReference type="GO" id="GO:0034728">
    <property type="term" value="P:nucleosome organization"/>
    <property type="evidence" value="ECO:0007669"/>
    <property type="project" value="TreeGrafter"/>
</dbReference>
<dbReference type="Proteomes" id="UP000092461">
    <property type="component" value="Unassembled WGS sequence"/>
</dbReference>
<dbReference type="EnsemblMetazoa" id="LLOJ000827-RA">
    <property type="protein sequence ID" value="LLOJ000827-PA"/>
    <property type="gene ID" value="LLOJ000827"/>
</dbReference>
<evidence type="ECO:0000256" key="14">
    <source>
        <dbReference type="ARBA" id="ARBA00023242"/>
    </source>
</evidence>
<dbReference type="CDD" id="cd00609">
    <property type="entry name" value="AAT_like"/>
    <property type="match status" value="2"/>
</dbReference>
<dbReference type="Pfam" id="PF00176">
    <property type="entry name" value="SNF2-rel_dom"/>
    <property type="match status" value="1"/>
</dbReference>
<comment type="subcellular location">
    <subcellularLocation>
        <location evidence="1">Nucleus</location>
    </subcellularLocation>
</comment>
<dbReference type="InterPro" id="IPR001005">
    <property type="entry name" value="SANT/Myb"/>
</dbReference>
<dbReference type="SMART" id="SM00717">
    <property type="entry name" value="SANT"/>
    <property type="match status" value="2"/>
</dbReference>
<keyword evidence="22" id="KW-1185">Reference proteome</keyword>
<dbReference type="InterPro" id="IPR000330">
    <property type="entry name" value="SNF2_N"/>
</dbReference>
<dbReference type="Pfam" id="PF09111">
    <property type="entry name" value="SLIDE"/>
    <property type="match status" value="1"/>
</dbReference>
<dbReference type="InterPro" id="IPR005958">
    <property type="entry name" value="TyrNic_aminoTrfase"/>
</dbReference>
<dbReference type="InterPro" id="IPR044754">
    <property type="entry name" value="Isw1/2_DEXHc"/>
</dbReference>
<dbReference type="SUPFAM" id="SSF101224">
    <property type="entry name" value="HAND domain of the nucleosome remodeling ATPase ISWI"/>
    <property type="match status" value="1"/>
</dbReference>
<comment type="similarity">
    <text evidence="3">Belongs to the class-I pyridoxal-phosphate-dependent aminotransferase family.</text>
</comment>
<evidence type="ECO:0000256" key="5">
    <source>
        <dbReference type="ARBA" id="ARBA00012749"/>
    </source>
</evidence>
<feature type="region of interest" description="Disordered" evidence="17">
    <location>
        <begin position="1666"/>
        <end position="1704"/>
    </location>
</feature>
<dbReference type="SUPFAM" id="SSF52540">
    <property type="entry name" value="P-loop containing nucleoside triphosphate hydrolases"/>
    <property type="match status" value="2"/>
</dbReference>
<keyword evidence="14" id="KW-0539">Nucleus</keyword>
<proteinExistence type="inferred from homology"/>
<dbReference type="GO" id="GO:0006572">
    <property type="term" value="P:L-tyrosine catabolic process"/>
    <property type="evidence" value="ECO:0007669"/>
    <property type="project" value="UniProtKB-KW"/>
</dbReference>
<dbReference type="EC" id="2.6.1.5" evidence="5"/>
<dbReference type="Gene3D" id="1.10.1040.30">
    <property type="entry name" value="ISWI, HAND domain"/>
    <property type="match status" value="1"/>
</dbReference>
<evidence type="ECO:0000256" key="6">
    <source>
        <dbReference type="ARBA" id="ARBA00015959"/>
    </source>
</evidence>
<dbReference type="Gene3D" id="3.40.50.300">
    <property type="entry name" value="P-loop containing nucleotide triphosphate hydrolases"/>
    <property type="match status" value="2"/>
</dbReference>
<dbReference type="UniPathway" id="UPA00139">
    <property type="reaction ID" value="UER00338"/>
</dbReference>
<feature type="domain" description="SANT" evidence="20">
    <location>
        <begin position="1491"/>
        <end position="1543"/>
    </location>
</feature>
<dbReference type="Pfam" id="PF09110">
    <property type="entry name" value="HAND"/>
    <property type="match status" value="1"/>
</dbReference>
<dbReference type="InterPro" id="IPR015195">
    <property type="entry name" value="SLIDE"/>
</dbReference>
<evidence type="ECO:0000256" key="1">
    <source>
        <dbReference type="ARBA" id="ARBA00004123"/>
    </source>
</evidence>
<dbReference type="GO" id="GO:0003677">
    <property type="term" value="F:DNA binding"/>
    <property type="evidence" value="ECO:0007669"/>
    <property type="project" value="InterPro"/>
</dbReference>
<dbReference type="GO" id="GO:0030170">
    <property type="term" value="F:pyridoxal phosphate binding"/>
    <property type="evidence" value="ECO:0007669"/>
    <property type="project" value="InterPro"/>
</dbReference>
<dbReference type="PROSITE" id="PS51194">
    <property type="entry name" value="HELICASE_CTER"/>
    <property type="match status" value="1"/>
</dbReference>
<dbReference type="VEuPathDB" id="VectorBase:LLONM1_003498"/>
<dbReference type="VEuPathDB" id="VectorBase:LLONM1_011994"/>
<dbReference type="SMART" id="SM00487">
    <property type="entry name" value="DEXDc"/>
    <property type="match status" value="1"/>
</dbReference>
<dbReference type="PROSITE" id="PS00105">
    <property type="entry name" value="AA_TRANSFER_CLASS_1"/>
    <property type="match status" value="2"/>
</dbReference>
<dbReference type="GO" id="GO:0000785">
    <property type="term" value="C:chromatin"/>
    <property type="evidence" value="ECO:0007669"/>
    <property type="project" value="UniProtKB-ARBA"/>
</dbReference>
<evidence type="ECO:0000256" key="16">
    <source>
        <dbReference type="ARBA" id="ARBA00047798"/>
    </source>
</evidence>
<dbReference type="GO" id="GO:0005761">
    <property type="term" value="C:mitochondrial ribosome"/>
    <property type="evidence" value="ECO:0007669"/>
    <property type="project" value="InterPro"/>
</dbReference>
<keyword evidence="7" id="KW-0547">Nucleotide-binding</keyword>
<dbReference type="FunFam" id="1.20.5.1190:FF:000002">
    <property type="entry name" value="SWI/SNF-related matrix-associated actin-dependent regulator of chromatin subfamily A member"/>
    <property type="match status" value="1"/>
</dbReference>
<dbReference type="Pfam" id="PF14978">
    <property type="entry name" value="MRP-63"/>
    <property type="match status" value="1"/>
</dbReference>
<dbReference type="InterPro" id="IPR038718">
    <property type="entry name" value="SNF2-like_sf"/>
</dbReference>
<dbReference type="NCBIfam" id="TIGR01265">
    <property type="entry name" value="tyr_nico_aTase"/>
    <property type="match status" value="2"/>
</dbReference>
<dbReference type="GO" id="GO:0005524">
    <property type="term" value="F:ATP binding"/>
    <property type="evidence" value="ECO:0007669"/>
    <property type="project" value="UniProtKB-KW"/>
</dbReference>
<dbReference type="InterPro" id="IPR005957">
    <property type="entry name" value="Tyrosine_aminoTrfase"/>
</dbReference>
<dbReference type="Pfam" id="PF00155">
    <property type="entry name" value="Aminotran_1_2"/>
    <property type="match status" value="2"/>
</dbReference>
<dbReference type="VEuPathDB" id="VectorBase:LLONM1_006504"/>
<feature type="region of interest" description="Disordered" evidence="17">
    <location>
        <begin position="796"/>
        <end position="846"/>
    </location>
</feature>
<dbReference type="InterPro" id="IPR017884">
    <property type="entry name" value="SANT_dom"/>
</dbReference>
<dbReference type="InterPro" id="IPR027417">
    <property type="entry name" value="P-loop_NTPase"/>
</dbReference>
<dbReference type="Gene3D" id="1.20.5.1190">
    <property type="entry name" value="iswi atpase"/>
    <property type="match status" value="1"/>
</dbReference>
<dbReference type="SUPFAM" id="SSF46689">
    <property type="entry name" value="Homeodomain-like"/>
    <property type="match status" value="2"/>
</dbReference>
<dbReference type="GO" id="GO:0004838">
    <property type="term" value="F:L-tyrosine-2-oxoglutarate transaminase activity"/>
    <property type="evidence" value="ECO:0007669"/>
    <property type="project" value="InterPro"/>
</dbReference>
<dbReference type="EMBL" id="AJWK01003289">
    <property type="status" value="NOT_ANNOTATED_CDS"/>
    <property type="molecule type" value="Genomic_DNA"/>
</dbReference>
<dbReference type="VEuPathDB" id="VectorBase:LLONM1_010378"/>
<dbReference type="FunFam" id="3.40.50.10810:FF:000101">
    <property type="entry name" value="SWI/SNF-related, matrix-associated, actin-dependent regulator of"/>
    <property type="match status" value="1"/>
</dbReference>
<dbReference type="InterPro" id="IPR004838">
    <property type="entry name" value="NHTrfase_class1_PyrdxlP-BS"/>
</dbReference>
<dbReference type="CDD" id="cd18793">
    <property type="entry name" value="SF2_C_SNF"/>
    <property type="match status" value="1"/>
</dbReference>
<feature type="compositionally biased region" description="Low complexity" evidence="17">
    <location>
        <begin position="1680"/>
        <end position="1694"/>
    </location>
</feature>
<evidence type="ECO:0000256" key="10">
    <source>
        <dbReference type="ARBA" id="ARBA00022853"/>
    </source>
</evidence>
<dbReference type="InterPro" id="IPR004839">
    <property type="entry name" value="Aminotransferase_I/II_large"/>
</dbReference>
<dbReference type="PROSITE" id="PS51192">
    <property type="entry name" value="HELICASE_ATP_BIND_1"/>
    <property type="match status" value="1"/>
</dbReference>
<keyword evidence="10" id="KW-0156">Chromatin regulator</keyword>
<dbReference type="PANTHER" id="PTHR45623">
    <property type="entry name" value="CHROMODOMAIN-HELICASE-DNA-BINDING PROTEIN 3-RELATED-RELATED"/>
    <property type="match status" value="1"/>
</dbReference>
<keyword evidence="11" id="KW-0828">Tyrosine catabolism</keyword>
<reference evidence="21" key="1">
    <citation type="submission" date="2020-05" db="UniProtKB">
        <authorList>
            <consortium name="EnsemblMetazoa"/>
        </authorList>
    </citation>
    <scope>IDENTIFICATION</scope>
    <source>
        <strain evidence="21">Jacobina</strain>
    </source>
</reference>
<evidence type="ECO:0000259" key="20">
    <source>
        <dbReference type="PROSITE" id="PS51293"/>
    </source>
</evidence>
<dbReference type="InterPro" id="IPR049730">
    <property type="entry name" value="SNF2/RAD54-like_C"/>
</dbReference>
<evidence type="ECO:0000256" key="13">
    <source>
        <dbReference type="ARBA" id="ARBA00023232"/>
    </source>
</evidence>
<evidence type="ECO:0000256" key="2">
    <source>
        <dbReference type="ARBA" id="ARBA00005203"/>
    </source>
</evidence>
<evidence type="ECO:0000259" key="18">
    <source>
        <dbReference type="PROSITE" id="PS51192"/>
    </source>
</evidence>
<dbReference type="Gene3D" id="1.10.10.60">
    <property type="entry name" value="Homeodomain-like"/>
    <property type="match status" value="2"/>
</dbReference>
<evidence type="ECO:0000259" key="19">
    <source>
        <dbReference type="PROSITE" id="PS51194"/>
    </source>
</evidence>
<dbReference type="GO" id="GO:0031491">
    <property type="term" value="F:nucleosome binding"/>
    <property type="evidence" value="ECO:0007669"/>
    <property type="project" value="InterPro"/>
</dbReference>
<name>A0A1B0CA55_LUTLO</name>